<dbReference type="EMBL" id="BACD03000004">
    <property type="protein sequence ID" value="GAO46545.1"/>
    <property type="molecule type" value="Genomic_DNA"/>
</dbReference>
<dbReference type="GO" id="GO:1901605">
    <property type="term" value="P:alpha-amino acid metabolic process"/>
    <property type="evidence" value="ECO:0007669"/>
    <property type="project" value="TreeGrafter"/>
</dbReference>
<dbReference type="InterPro" id="IPR015424">
    <property type="entry name" value="PyrdxlP-dep_Trfase"/>
</dbReference>
<dbReference type="InterPro" id="IPR015421">
    <property type="entry name" value="PyrdxlP-dep_Trfase_major"/>
</dbReference>
<keyword evidence="6" id="KW-0472">Membrane</keyword>
<dbReference type="GO" id="GO:0008483">
    <property type="term" value="F:transaminase activity"/>
    <property type="evidence" value="ECO:0007669"/>
    <property type="project" value="UniProtKB-KW"/>
</dbReference>
<dbReference type="PANTHER" id="PTHR42790">
    <property type="entry name" value="AMINOTRANSFERASE"/>
    <property type="match status" value="1"/>
</dbReference>
<evidence type="ECO:0000256" key="6">
    <source>
        <dbReference type="SAM" id="Phobius"/>
    </source>
</evidence>
<organism evidence="8 9">
    <name type="scientific">Saitoella complicata (strain BCRC 22490 / CBS 7301 / JCM 7358 / NBRC 10748 / NRRL Y-17804)</name>
    <dbReference type="NCBI Taxonomy" id="698492"/>
    <lineage>
        <taxon>Eukaryota</taxon>
        <taxon>Fungi</taxon>
        <taxon>Dikarya</taxon>
        <taxon>Ascomycota</taxon>
        <taxon>Taphrinomycotina</taxon>
        <taxon>Taphrinomycotina incertae sedis</taxon>
        <taxon>Saitoella</taxon>
    </lineage>
</organism>
<evidence type="ECO:0000313" key="9">
    <source>
        <dbReference type="Proteomes" id="UP000033140"/>
    </source>
</evidence>
<keyword evidence="4" id="KW-0808">Transferase</keyword>
<evidence type="ECO:0000256" key="2">
    <source>
        <dbReference type="ARBA" id="ARBA00007441"/>
    </source>
</evidence>
<keyword evidence="5" id="KW-0663">Pyridoxal phosphate</keyword>
<dbReference type="OMA" id="IICEDEP"/>
<evidence type="ECO:0000256" key="1">
    <source>
        <dbReference type="ARBA" id="ARBA00001933"/>
    </source>
</evidence>
<dbReference type="STRING" id="698492.A0A0E9NAW0"/>
<keyword evidence="3" id="KW-0032">Aminotransferase</keyword>
<name>A0A0E9NAW0_SAICN</name>
<dbReference type="Proteomes" id="UP000033140">
    <property type="component" value="Unassembled WGS sequence"/>
</dbReference>
<gene>
    <name evidence="8" type="ORF">G7K_0775-t1</name>
</gene>
<proteinExistence type="inferred from homology"/>
<dbReference type="AlphaFoldDB" id="A0A0E9NAW0"/>
<dbReference type="InterPro" id="IPR004839">
    <property type="entry name" value="Aminotransferase_I/II_large"/>
</dbReference>
<keyword evidence="6" id="KW-0812">Transmembrane</keyword>
<comment type="caution">
    <text evidence="8">The sequence shown here is derived from an EMBL/GenBank/DDBJ whole genome shotgun (WGS) entry which is preliminary data.</text>
</comment>
<dbReference type="SUPFAM" id="SSF53383">
    <property type="entry name" value="PLP-dependent transferases"/>
    <property type="match status" value="1"/>
</dbReference>
<keyword evidence="6" id="KW-1133">Transmembrane helix</keyword>
<evidence type="ECO:0000259" key="7">
    <source>
        <dbReference type="Pfam" id="PF00155"/>
    </source>
</evidence>
<reference evidence="8 9" key="1">
    <citation type="journal article" date="2011" name="J. Gen. Appl. Microbiol.">
        <title>Draft genome sequencing of the enigmatic yeast Saitoella complicata.</title>
        <authorList>
            <person name="Nishida H."/>
            <person name="Hamamoto M."/>
            <person name="Sugiyama J."/>
        </authorList>
    </citation>
    <scope>NUCLEOTIDE SEQUENCE [LARGE SCALE GENOMIC DNA]</scope>
    <source>
        <strain evidence="8 9">NRRL Y-17804</strain>
    </source>
</reference>
<dbReference type="PANTHER" id="PTHR42790:SF1">
    <property type="entry name" value="AROMATIC AMINO ACID AMINOTRANSFERASE, HYPOTHETICAL (EUROFUNG)"/>
    <property type="match status" value="1"/>
</dbReference>
<dbReference type="GO" id="GO:0030170">
    <property type="term" value="F:pyridoxal phosphate binding"/>
    <property type="evidence" value="ECO:0007669"/>
    <property type="project" value="InterPro"/>
</dbReference>
<dbReference type="CDD" id="cd00609">
    <property type="entry name" value="AAT_like"/>
    <property type="match status" value="1"/>
</dbReference>
<protein>
    <recommendedName>
        <fullName evidence="7">Aminotransferase class I/classII large domain-containing protein</fullName>
    </recommendedName>
</protein>
<keyword evidence="9" id="KW-1185">Reference proteome</keyword>
<feature type="transmembrane region" description="Helical" evidence="6">
    <location>
        <begin position="609"/>
        <end position="640"/>
    </location>
</feature>
<accession>A0A0E9NAW0</accession>
<feature type="domain" description="Aminotransferase class I/classII large" evidence="7">
    <location>
        <begin position="187"/>
        <end position="598"/>
    </location>
</feature>
<evidence type="ECO:0000256" key="4">
    <source>
        <dbReference type="ARBA" id="ARBA00022679"/>
    </source>
</evidence>
<evidence type="ECO:0000313" key="8">
    <source>
        <dbReference type="EMBL" id="GAO46545.1"/>
    </source>
</evidence>
<reference evidence="8 9" key="2">
    <citation type="journal article" date="2014" name="J. Gen. Appl. Microbiol.">
        <title>The early diverging ascomycetous budding yeast Saitoella complicata has three histone deacetylases belonging to the Clr6, Hos2, and Rpd3 lineages.</title>
        <authorList>
            <person name="Nishida H."/>
            <person name="Matsumoto T."/>
            <person name="Kondo S."/>
            <person name="Hamamoto M."/>
            <person name="Yoshikawa H."/>
        </authorList>
    </citation>
    <scope>NUCLEOTIDE SEQUENCE [LARGE SCALE GENOMIC DNA]</scope>
    <source>
        <strain evidence="8 9">NRRL Y-17804</strain>
    </source>
</reference>
<reference evidence="8 9" key="3">
    <citation type="journal article" date="2015" name="Genome Announc.">
        <title>Draft Genome Sequence of the Archiascomycetous Yeast Saitoella complicata.</title>
        <authorList>
            <person name="Yamauchi K."/>
            <person name="Kondo S."/>
            <person name="Hamamoto M."/>
            <person name="Takahashi Y."/>
            <person name="Ogura Y."/>
            <person name="Hayashi T."/>
            <person name="Nishida H."/>
        </authorList>
    </citation>
    <scope>NUCLEOTIDE SEQUENCE [LARGE SCALE GENOMIC DNA]</scope>
    <source>
        <strain evidence="8 9">NRRL Y-17804</strain>
    </source>
</reference>
<comment type="cofactor">
    <cofactor evidence="1">
        <name>pyridoxal 5'-phosphate</name>
        <dbReference type="ChEBI" id="CHEBI:597326"/>
    </cofactor>
</comment>
<comment type="similarity">
    <text evidence="2">Belongs to the class-I pyridoxal-phosphate-dependent aminotransferase family.</text>
</comment>
<dbReference type="Gene3D" id="3.40.640.10">
    <property type="entry name" value="Type I PLP-dependent aspartate aminotransferase-like (Major domain)"/>
    <property type="match status" value="1"/>
</dbReference>
<evidence type="ECO:0000256" key="5">
    <source>
        <dbReference type="ARBA" id="ARBA00022898"/>
    </source>
</evidence>
<sequence>MMVLRLCSRCSPFGNPALLRRRRSSLHRPRKYSSSSSSILALYISVMSPQSFFRTDEMAAALAESINEKHATFEGKKPKAIDMSHHLSLLAKSRRNSPLKSIWPYMFIPGMIGLAGGLPHPDYFPYDQFSAQVQSSHHYTEAAIPTKASNPLLSFFRNTQKADSTADSDITIPKYSNGKSPIQLATALQYGQAQGLDYLLKFVKDFTARVYKPAYEDWDVIMCCGSTDALNKILMMVCERGDNFLCEEFTYPTAIETGFPMGISPVPVKMDGEGIIATSLEDVLRNWDDARGPRPRVLYTVPVGQNPTGSTIGRKRRQEVMEVCDKYDVLIIEDDPYYFLQMPQWQASDSLSPTTTTAAADDSWIDTLSPSYLQFDTQGRVLRIDSFSKVIAPGSRCGWITSSPLFVERLLRASEVSTQQPSGFAQVLIGKLLVEEWGQQGWIEWLKGIRREYTKRRDQACQALEEEFRPKEVLRVGEGEEEFGYTSVWREREDPLVTFVPPVGGMFVWCKVDIARHPQFESSIIDEKTGEVEVRGDGGVALMDQLWQKLIDAKVLLVPGKFFAADESVLKERGGAGYFRLAFSSSSEEDMKEAVKRFGKKLIWVRLRIWVWFAGVSSYVLFYSNIITQSCYLIALSYIFTPRG</sequence>
<dbReference type="Pfam" id="PF00155">
    <property type="entry name" value="Aminotran_1_2"/>
    <property type="match status" value="1"/>
</dbReference>
<dbReference type="InterPro" id="IPR050859">
    <property type="entry name" value="Class-I_PLP-dep_aminotransf"/>
</dbReference>
<evidence type="ECO:0000256" key="3">
    <source>
        <dbReference type="ARBA" id="ARBA00022576"/>
    </source>
</evidence>